<comment type="caution">
    <text evidence="1">The sequence shown here is derived from an EMBL/GenBank/DDBJ whole genome shotgun (WGS) entry which is preliminary data.</text>
</comment>
<dbReference type="AlphaFoldDB" id="A0AA87YUC1"/>
<dbReference type="Proteomes" id="UP001187192">
    <property type="component" value="Unassembled WGS sequence"/>
</dbReference>
<protein>
    <submittedName>
        <fullName evidence="1">Uncharacterized protein</fullName>
    </submittedName>
</protein>
<accession>A0AA87YUC1</accession>
<sequence>MRENFLFSSLTNHFNYSEFSVALTIDLSNGFPPPFVASATIPRFLFAGRHWVAVFYTKVRVTIQATGRGCHPNLIVERSWKLLRLRVSSQVGVVHIIWYQIFGSSLSSLTNHFNLSEFSVAITIDLSNGFPPPFVASTTIPRFLFAVGHWVTVFYTKIRVTIQATGRGCHPNLIVERSWRLLKLQVSSQVGVVQIIWYQSFGSSLSSLTNHLNLSEFSVAFTIDLSNGFPPPFVASTTIPRFLFAGRHWVAVFYTKVRFTIQATGRGCHPNLIVERSWRLLRLRVSSQVGVFFDEPFKLIGIFHGVHYRLIKRISTTVCGVCDNTKVLVCGWTLGRGLLYQGSCHDSSNRSWLPSKPECRTILETS</sequence>
<evidence type="ECO:0000313" key="1">
    <source>
        <dbReference type="EMBL" id="GMN22277.1"/>
    </source>
</evidence>
<name>A0AA87YUC1_FICCA</name>
<gene>
    <name evidence="1" type="ORF">TIFTF001_040217</name>
</gene>
<organism evidence="1 2">
    <name type="scientific">Ficus carica</name>
    <name type="common">Common fig</name>
    <dbReference type="NCBI Taxonomy" id="3494"/>
    <lineage>
        <taxon>Eukaryota</taxon>
        <taxon>Viridiplantae</taxon>
        <taxon>Streptophyta</taxon>
        <taxon>Embryophyta</taxon>
        <taxon>Tracheophyta</taxon>
        <taxon>Spermatophyta</taxon>
        <taxon>Magnoliopsida</taxon>
        <taxon>eudicotyledons</taxon>
        <taxon>Gunneridae</taxon>
        <taxon>Pentapetalae</taxon>
        <taxon>rosids</taxon>
        <taxon>fabids</taxon>
        <taxon>Rosales</taxon>
        <taxon>Moraceae</taxon>
        <taxon>Ficeae</taxon>
        <taxon>Ficus</taxon>
    </lineage>
</organism>
<keyword evidence="2" id="KW-1185">Reference proteome</keyword>
<proteinExistence type="predicted"/>
<evidence type="ECO:0000313" key="2">
    <source>
        <dbReference type="Proteomes" id="UP001187192"/>
    </source>
</evidence>
<reference evidence="1" key="1">
    <citation type="submission" date="2023-07" db="EMBL/GenBank/DDBJ databases">
        <title>draft genome sequence of fig (Ficus carica).</title>
        <authorList>
            <person name="Takahashi T."/>
            <person name="Nishimura K."/>
        </authorList>
    </citation>
    <scope>NUCLEOTIDE SEQUENCE</scope>
</reference>
<dbReference type="EMBL" id="BTGU01001375">
    <property type="protein sequence ID" value="GMN22277.1"/>
    <property type="molecule type" value="Genomic_DNA"/>
</dbReference>